<dbReference type="Pfam" id="PF18198">
    <property type="entry name" value="AAA_lid_11"/>
    <property type="match status" value="1"/>
</dbReference>
<evidence type="ECO:0000256" key="8">
    <source>
        <dbReference type="ARBA" id="ARBA00022741"/>
    </source>
</evidence>
<dbReference type="FunFam" id="1.10.287.2620:FF:000002">
    <property type="entry name" value="Dynein heavy chain 2, axonemal"/>
    <property type="match status" value="1"/>
</dbReference>
<dbReference type="FunFam" id="1.20.920.30:FF:000005">
    <property type="entry name" value="Dynein, axonemal, heavy chain 2"/>
    <property type="match status" value="1"/>
</dbReference>
<dbReference type="FunFam" id="3.40.50.300:FF:002141">
    <property type="entry name" value="Dynein heavy chain"/>
    <property type="match status" value="1"/>
</dbReference>
<keyword evidence="13" id="KW-0969">Cilium</keyword>
<evidence type="ECO:0000259" key="25">
    <source>
        <dbReference type="Pfam" id="PF17852"/>
    </source>
</evidence>
<dbReference type="InterPro" id="IPR042219">
    <property type="entry name" value="AAA_lid_11_sf"/>
</dbReference>
<dbReference type="STRING" id="1754192.A0A1Y1WS80"/>
<proteinExistence type="inferred from homology"/>
<dbReference type="GO" id="GO:0051959">
    <property type="term" value="F:dynein light intermediate chain binding"/>
    <property type="evidence" value="ECO:0007669"/>
    <property type="project" value="InterPro"/>
</dbReference>
<evidence type="ECO:0000256" key="2">
    <source>
        <dbReference type="ARBA" id="ARBA00004430"/>
    </source>
</evidence>
<feature type="region of interest" description="Disordered" evidence="18">
    <location>
        <begin position="105"/>
        <end position="131"/>
    </location>
</feature>
<keyword evidence="14" id="KW-0505">Motor protein</keyword>
<evidence type="ECO:0000256" key="15">
    <source>
        <dbReference type="ARBA" id="ARBA00023212"/>
    </source>
</evidence>
<evidence type="ECO:0000313" key="29">
    <source>
        <dbReference type="EMBL" id="ORX76106.1"/>
    </source>
</evidence>
<comment type="subunit">
    <text evidence="4">Consists of at least two heavy chains and a number of intermediate and light chains.</text>
</comment>
<dbReference type="FunFam" id="1.10.8.720:FF:000001">
    <property type="entry name" value="dynein heavy chain 7, axonemal"/>
    <property type="match status" value="1"/>
</dbReference>
<keyword evidence="9" id="KW-0067">ATP-binding</keyword>
<dbReference type="Pfam" id="PF12774">
    <property type="entry name" value="AAA_6"/>
    <property type="match status" value="1"/>
</dbReference>
<dbReference type="InterPro" id="IPR024743">
    <property type="entry name" value="Dynein_HC_stalk"/>
</dbReference>
<feature type="coiled-coil region" evidence="17">
    <location>
        <begin position="3106"/>
        <end position="3171"/>
    </location>
</feature>
<feature type="domain" description="Dynein heavy chain AAA module D4" evidence="23">
    <location>
        <begin position="2605"/>
        <end position="2866"/>
    </location>
</feature>
<dbReference type="GO" id="GO:0003341">
    <property type="term" value="P:cilium movement"/>
    <property type="evidence" value="ECO:0007669"/>
    <property type="project" value="UniProtKB-ARBA"/>
</dbReference>
<feature type="domain" description="Dynein heavy chain hydrolytic ATP-binding dynein motor region" evidence="21">
    <location>
        <begin position="1616"/>
        <end position="1942"/>
    </location>
</feature>
<evidence type="ECO:0000259" key="23">
    <source>
        <dbReference type="Pfam" id="PF12780"/>
    </source>
</evidence>
<dbReference type="InterPro" id="IPR024317">
    <property type="entry name" value="Dynein_heavy_chain_D4_dom"/>
</dbReference>
<evidence type="ECO:0000256" key="13">
    <source>
        <dbReference type="ARBA" id="ARBA00023069"/>
    </source>
</evidence>
<dbReference type="InterPro" id="IPR041658">
    <property type="entry name" value="AAA_lid_11"/>
</dbReference>
<dbReference type="InterPro" id="IPR041228">
    <property type="entry name" value="Dynein_C"/>
</dbReference>
<dbReference type="InterPro" id="IPR026983">
    <property type="entry name" value="DHC"/>
</dbReference>
<keyword evidence="5" id="KW-0963">Cytoplasm</keyword>
<dbReference type="FunFam" id="1.10.8.1220:FF:000001">
    <property type="entry name" value="Dynein axonemal heavy chain 5"/>
    <property type="match status" value="1"/>
</dbReference>
<feature type="domain" description="Dynein heavy chain coiled coil stalk" evidence="22">
    <location>
        <begin position="2880"/>
        <end position="3224"/>
    </location>
</feature>
<reference evidence="29 30" key="1">
    <citation type="submission" date="2016-08" db="EMBL/GenBank/DDBJ databases">
        <title>A Parts List for Fungal Cellulosomes Revealed by Comparative Genomics.</title>
        <authorList>
            <consortium name="DOE Joint Genome Institute"/>
            <person name="Haitjema C.H."/>
            <person name="Gilmore S.P."/>
            <person name="Henske J.K."/>
            <person name="Solomon K.V."/>
            <person name="De Groot R."/>
            <person name="Kuo A."/>
            <person name="Mondo S.J."/>
            <person name="Salamov A.A."/>
            <person name="Labutti K."/>
            <person name="Zhao Z."/>
            <person name="Chiniquy J."/>
            <person name="Barry K."/>
            <person name="Brewer H.M."/>
            <person name="Purvine S.O."/>
            <person name="Wright A.T."/>
            <person name="Boxma B."/>
            <person name="Van Alen T."/>
            <person name="Hackstein J.H."/>
            <person name="Baker S.E."/>
            <person name="Grigoriev I.V."/>
            <person name="O'Malley M.A."/>
        </authorList>
    </citation>
    <scope>NUCLEOTIDE SEQUENCE [LARGE SCALE GENOMIC DNA]</scope>
    <source>
        <strain evidence="29 30">S4</strain>
    </source>
</reference>
<dbReference type="Pfam" id="PF12780">
    <property type="entry name" value="AAA_8"/>
    <property type="match status" value="1"/>
</dbReference>
<keyword evidence="7" id="KW-0677">Repeat</keyword>
<feature type="domain" description="Dynein heavy chain AAA 5 extension" evidence="25">
    <location>
        <begin position="2115"/>
        <end position="2242"/>
    </location>
</feature>
<comment type="similarity">
    <text evidence="3">Belongs to the dynein heavy chain family.</text>
</comment>
<evidence type="ECO:0000256" key="17">
    <source>
        <dbReference type="SAM" id="Coils"/>
    </source>
</evidence>
<dbReference type="Pfam" id="PF17857">
    <property type="entry name" value="AAA_lid_1"/>
    <property type="match status" value="1"/>
</dbReference>
<feature type="region of interest" description="Disordered" evidence="18">
    <location>
        <begin position="680"/>
        <end position="727"/>
    </location>
</feature>
<dbReference type="Gene3D" id="3.20.180.20">
    <property type="entry name" value="Dynein heavy chain, N-terminal domain 2"/>
    <property type="match status" value="1"/>
</dbReference>
<dbReference type="PANTHER" id="PTHR22878:SF73">
    <property type="entry name" value="DYNEIN AXONEMAL HEAVY CHAIN 1"/>
    <property type="match status" value="1"/>
</dbReference>
<dbReference type="PANTHER" id="PTHR22878">
    <property type="entry name" value="DYNEIN HEAVY CHAIN 6, AXONEMAL-LIKE-RELATED"/>
    <property type="match status" value="1"/>
</dbReference>
<feature type="compositionally biased region" description="Low complexity" evidence="18">
    <location>
        <begin position="105"/>
        <end position="123"/>
    </location>
</feature>
<evidence type="ECO:0000256" key="14">
    <source>
        <dbReference type="ARBA" id="ARBA00023175"/>
    </source>
</evidence>
<keyword evidence="11" id="KW-0243">Dynein</keyword>
<dbReference type="InterPro" id="IPR042222">
    <property type="entry name" value="Dynein_2_N"/>
</dbReference>
<evidence type="ECO:0000259" key="24">
    <source>
        <dbReference type="Pfam" id="PF12781"/>
    </source>
</evidence>
<evidence type="ECO:0000256" key="18">
    <source>
        <dbReference type="SAM" id="MobiDB-lite"/>
    </source>
</evidence>
<dbReference type="InterPro" id="IPR042228">
    <property type="entry name" value="Dynein_linker_3"/>
</dbReference>
<evidence type="ECO:0000313" key="30">
    <source>
        <dbReference type="Proteomes" id="UP000193944"/>
    </source>
</evidence>
<dbReference type="Gene3D" id="1.20.140.100">
    <property type="entry name" value="Dynein heavy chain, N-terminal domain 2"/>
    <property type="match status" value="1"/>
</dbReference>
<dbReference type="InterPro" id="IPR041589">
    <property type="entry name" value="DNAH3_AAA_lid_1"/>
</dbReference>
<dbReference type="Pfam" id="PF18199">
    <property type="entry name" value="Dynein_C"/>
    <property type="match status" value="1"/>
</dbReference>
<evidence type="ECO:0000256" key="7">
    <source>
        <dbReference type="ARBA" id="ARBA00022737"/>
    </source>
</evidence>
<dbReference type="OrthoDB" id="447173at2759"/>
<evidence type="ECO:0000256" key="4">
    <source>
        <dbReference type="ARBA" id="ARBA00011655"/>
    </source>
</evidence>
<dbReference type="Gene3D" id="3.40.50.300">
    <property type="entry name" value="P-loop containing nucleotide triphosphate hydrolases"/>
    <property type="match status" value="5"/>
</dbReference>
<feature type="domain" description="Dynein heavy chain linker" evidence="20">
    <location>
        <begin position="1088"/>
        <end position="1485"/>
    </location>
</feature>
<dbReference type="GO" id="GO:0008569">
    <property type="term" value="F:minus-end-directed microtubule motor activity"/>
    <property type="evidence" value="ECO:0007669"/>
    <property type="project" value="InterPro"/>
</dbReference>
<dbReference type="Pfam" id="PF03028">
    <property type="entry name" value="Dynein_heavy"/>
    <property type="match status" value="1"/>
</dbReference>
<evidence type="ECO:0000259" key="21">
    <source>
        <dbReference type="Pfam" id="PF12774"/>
    </source>
</evidence>
<keyword evidence="16" id="KW-0966">Cell projection</keyword>
<dbReference type="Gene3D" id="1.20.1270.280">
    <property type="match status" value="1"/>
</dbReference>
<comment type="caution">
    <text evidence="29">The sequence shown here is derived from an EMBL/GenBank/DDBJ whole genome shotgun (WGS) entry which is preliminary data.</text>
</comment>
<feature type="domain" description="Dynein heavy chain 3 AAA+ lid" evidence="26">
    <location>
        <begin position="2460"/>
        <end position="2556"/>
    </location>
</feature>
<dbReference type="Gene3D" id="3.10.490.20">
    <property type="match status" value="1"/>
</dbReference>
<dbReference type="Gene3D" id="1.10.8.1220">
    <property type="match status" value="1"/>
</dbReference>
<dbReference type="FunFam" id="3.20.180.20:FF:000003">
    <property type="entry name" value="Dynein heavy chain 12, axonemal"/>
    <property type="match status" value="1"/>
</dbReference>
<accession>A0A1Y1WS80</accession>
<keyword evidence="6" id="KW-0493">Microtubule</keyword>
<dbReference type="InterPro" id="IPR013602">
    <property type="entry name" value="Dynein_heavy_linker"/>
</dbReference>
<dbReference type="InterPro" id="IPR041466">
    <property type="entry name" value="Dynein_AAA5_ext"/>
</dbReference>
<feature type="compositionally biased region" description="Low complexity" evidence="18">
    <location>
        <begin position="683"/>
        <end position="709"/>
    </location>
</feature>
<evidence type="ECO:0000259" key="20">
    <source>
        <dbReference type="Pfam" id="PF08393"/>
    </source>
</evidence>
<dbReference type="FunFam" id="1.20.58.1120:FF:000005">
    <property type="entry name" value="Dynein, axonemal, heavy chain 12"/>
    <property type="match status" value="1"/>
</dbReference>
<dbReference type="GO" id="GO:0005874">
    <property type="term" value="C:microtubule"/>
    <property type="evidence" value="ECO:0007669"/>
    <property type="project" value="UniProtKB-KW"/>
</dbReference>
<dbReference type="FunFam" id="3.40.50.300:FF:000353">
    <property type="entry name" value="Dynein axonemal heavy chain 1"/>
    <property type="match status" value="1"/>
</dbReference>
<keyword evidence="8" id="KW-0547">Nucleotide-binding</keyword>
<feature type="domain" description="Dynein heavy chain ATP-binding dynein motor region" evidence="24">
    <location>
        <begin position="3253"/>
        <end position="3474"/>
    </location>
</feature>
<dbReference type="FunFam" id="3.40.50.300:FF:000223">
    <property type="entry name" value="Dynein heavy chain 3, axonemal"/>
    <property type="match status" value="1"/>
</dbReference>
<name>A0A1Y1WS80_9FUNG</name>
<dbReference type="InterPro" id="IPR035706">
    <property type="entry name" value="AAA_9"/>
</dbReference>
<sequence>MSKPNHKYQFFPFLGQIGDTQIPLKNEVNDIQYSNVILYPSEPYPKSKLKRKRRLDKLIENGISIKRLQRLKDSISSSINPDIMEVDKENIDSNKTKSIRELQNSNSFSKKNNSNNQLNNSNNTISKPIQLKKSAERYKSSLSIDRKIKPIIYKRVKVKKTPPRKIMNKEEYNMSIEPKVYVPTESRIGITPKKIEIERKKRIYSKVKLEKILKDKGITPDQIGNVIGEGNENFKKNFFSENQHFLKIQVFDNEDFDNRTIHEWLNMDQKQWNISEFPDYSNCDIAYASIPIPAQGFIYPQWKECYAYAYNFKKKQWKVYWKVHHLWYKDSALTESDSEFEVFDEEDDNLFPIINQDDIYIEDLSSITWLPRIHLRFMAEDPQIFANRIEWAVKKRNEVESILRYNLYIDCIPTNYSLTISDNTLKNIEYIGTRGNNPSFNNITNKKVYNILINEIKLDYSRMMNQMLFDKEVFDENNKPMYSFLQLLNYEKETERKKSYRKRDIPNYKYKEHKDDFTFKSFLNKKEAISTLAKIRTECEQLASQCIIVTNINKTIKLDEFELLQTNGIQQMKEYLHENWVNTLKNIIYYGFDKVGKGWYNIHENNIEVYLTSKLQKFMTTVKFIMEDSTRYLVLNSLYDYINIFSLPMKYDIEVIETNLIKLIPKEEIEKISIDSKYDSRSNYHNNNNNNNNINNNNKNESDNGNNEENGTDTDQTSDENNNKYNNKKKPLFHLDLQYKDDKICYNIELEKIEQTILYIFNKTISCVENIPQLEPLILKNISFAVKPVIEKVHDKEQIIKKIKALLIRNVRKLIEPLRSYIKLYEKYLPLLRLTQAEFIESYSNKTEFLIEEIEKDYLKYLKEWNEINSKIPSSIQIGIFHISCDQIKNSMKKDKAKMVMSIFAEDTGNLASSIIQSFVDIQRKLKTKPISVEELMEIREYMKTVPDLVKEQQVRIQTMQYKYDFLDKYRYSISNEDFKSRWNALAWPSKTYEILDESVLTHNLEELEFKKNLAMDQELFKEKLSQIASLVAEYANIYDINKISEIITDVYKLTLELKECQANVLLFNSRENLLGLDVTNYEEVLTLTSDFEPYKNFWITINDWLKFKSQWLEGPFNELDPVEVEKNWNDAWKVIVKSVKTFKSNNNILEVANKIKTEISDFKPYIPLIQAFRNPGLRDRHWEQISKELNQELNPNTFSNLNDLIRMNVHENLNKISSICDTAGKEYSIQASLDKMMSEWENQNLEITAYKETGTYIMKISDELLHQLEDHIVLTQSMMFSPYKEPFIDQLTSWETKIKTTQAVLDEWMACQRSWLYLEPIFSSKDIVEQLPLESKRFMTMDRTWRKILNQANIQPEVIPCCSDQKVLTSFTECNKLLDLVSKGLSSYLEKKRRAFPRFFFLSDDELLQILSQTKDPRAVQPHLRKCFENIAKLDFEDNNLITAMYSAEGERIPLVKPFIPEGNVETWLTKVQNLMKLSIREEIIKGLESYPTKERSQWVQEHPGQVVIAVSQTFFTTEVTEAISNGYDAMKAYLNKQLDQLQSLVGLVRGELPYITRSIIGDLIVIDVHARDIMKKLIESEVASINDFEWMSQLRYYWEEEDLKIRIVNAEFIYGYEYLGNTGRLVITPLTDRCYLTLCGAMHLYMGGAPAGPAGTGKTETVKDLAKALAKQCVVFNCSDQLDYLAMEKFFKGLASAGAWACFDEFNRIDIEVLSVIAQQVMSIQKAAASHLETFIFEGTELSLDPTNAIFITMNPGYAGRTELPDNLKALFRPVAMMIPNYEMIAEISLFSFGFSEAQVLAKKMVATFKLSSEQLSIQDHYDFGMRAVKTVISSAGNLKRENPNESEDYLLLRALCDVNLPKFLAEDIPLFNGIISDLFPGVKKPDIDYGDLIISLEQACYSYGLQPTPVFIEKCIQMYAMTIVRHGLMLVGPTGGGKTCCYRVLEKALTDLSLNPKHEGKYFRVHKYVMNPKSITMGQLYGEFDLQTHEWTDGILPCLIRIGCSMENKDKHWYIFDGPVDAIWIESMNTVLDDNKKLCLTSGEIIKLLPTQTLIFEVENLAFASPATVSRCGMIYLEPNALGVEPLIKSWIESEVKFFSESNNKVFTDKLNYLFNTYLLPGLEFLYHNIKEPVATTKGNVSQSLMRIFDCLISNYKDEDKTKIVSASEKMCIDNIESIFIFSLIWSLGITSNVEGRQKFDTWLRGTFKKNPLNLPIPEEGSVFDYKFIMEDQQWINWMTCVKEFEMPQNGNKDVIVPTIDTIRLSYLLELLIVNNYKTLCIGPTGTGKSVLITNKIIEGMPTKNYMPVIMNFSARTSANQTQDFIDSKLEKRRKNIYGPPIGQKMIIFVDDLNMPMLDVCDSQPAIELIRQYLDHGGWYDRKSIGSFNELQDMILVCAMGLPGGGRNPITPRFTRHCNMISFIEMEDNSLKKIFNTILSSFMSVFPQNISSLSESLVEASIEIYNTIRTELLPTPAKSHYTFNLRDLSKVFKGMLDVGPNTILEPYDIVRLWIHECLRVFQDRLIDDIDRSWFLDLIKTVMYHKLNMEYTDVVLQEPLIYGDYMNPNSDNKIYSEIKDLKKLAKIIDSYLEDYNTSVTSPMKLVLFLDAVEHISKICRIIRQPQGNALLLGVGGSGRQSLSKLAIFMEDYEIYQIELSKNYGTQEWHDDLKHVMMGAGLEEKPIVFLISDTQIVSETYFEDINNVLNSGDVPNIYTADEMDQIINNMRQRYPQTNTFIPTKENLFAIYVNRVKKFLHLILCMSPMGDSFTTRLRMFPSLVNCCTIDWFTMWPEEALQSVAANFISEMSDIGDEEVMEGIVSYCVFIHESVREKCTKFEMELNRYNFVTPKSYLELLTLYKTLLEKKKNDLITLRNRISTGLEKLLNATKEVENLQEELKTTQPLLIQTSEEVEKTMKQISEDKAAAQIIREAVLKKEEFASNKAEETKKIADESQRDLDEALPALDAALESLNSLSKSDVIEVRSMQRPPEGVKLVIEAVCIMKGIKPKRVDGDKIGKKVDDYWDVGKALLADPARFLDSLMNFDKDNISEQTILKIKPYIDSPEFQVSVIAHVSKAAKSICQWVRAMEKYYWVAKAVAPKREKLKEAQKILEETLASLAESKKELQAVDRNIHEMEKQYEELILKKEELKQKVDECNLKLTRAQKLITGLADERKRWSESVDGFDKAIENAVGDILIASGSIAYLGTFSSEYRTELINEWMDEFNTLNIPHSNNVSLWDILGDPVLLREWEVHGLPKDSFSRDNGIIIHYSQRWPLLIDPQGQANKWIRNMEKDNAIEIVKLSDQNYIRTLENAIRFGKPVLIENIGEKLDPALDPILLRQVYLQGGSQVIKLGDNVIPYHSDFKLYITTKLPNPHYTPEIYAMLTIVNFTLAPSGLEDQLLGIVVANERPDLEEIKNSLVISNAQMKKELKDIEDKILYLLSTVQGSPVDDERLIDTLAASKVTSTEISEKVQEAEITERDIDTTRNSYSAVAIRTRILFFCIVELSAIDPMYQYSLTWFLNLFVNSITNSEPSEDIETRIANINDYFTFSLYTNICRSLFEKHKLMFSFLLTARILMNENKIDEEEYKFLITGTVSNKVDLSKPNPAERWLTSQSWNEIQTLSSLKAFEGFADEVTLKTEIFEKIFDSQNPHKERLSGRWHKKLNQFQKILVLRCIRVDRVITAIQEFVADVLGEQFIEPQNSALSELHKESSPMTPLIFILSAGADPATNLYKYAEETKFIKKLYSVSLGQGQGPRAEKLVKDGMERGLWILLQNCHLSPSWMPTLDKIVDSITLDKVHRDFRLWLTSMPSDKFPVAILQNGIKLTVEPSFGIKANLMRTYSTVTDDYLDSCTKSVPWRRLHFALAFFHAVVQERRKFGSLGWNIPYEFTEGDLQICTKQLKMYLEEYEEIPFKVLKYTVGQINYGGRVTDDWDRRLIMNILDGFYCPEALKEGYKFSSSGIYYSIAGETSNSYKNYIKSLPIDETAEIFSMHENANISYAQKEVYSNFATLLMLMPHTSKSSSGESREDQLLETTKSIEEKIPYPMNLEEIQKKYPTNYSESMSTVLVQEVVRYNKLLAEIHTSLKEVMKALKGLVVMSDTLESMCNSIYLNQVPDAWHAKAYPSLKSLSGWVTDLNKRIQFIKEWIDNGIPNVFWISGFFFPQAFLTGTLQNYARKYKYSIDVLSFDFIVIETPVNEVVTKPDDGCYIYGFFLEGARWDSDVSILAESNPKVLYTKMPIIWLLPVPNRIKPTQNIYECPVYKTLTRAGTLSTTGHSTNYVLTIELPSDKPQSHWIKRGVALICSLKSDI</sequence>
<evidence type="ECO:0000256" key="11">
    <source>
        <dbReference type="ARBA" id="ARBA00023017"/>
    </source>
</evidence>
<evidence type="ECO:0000256" key="3">
    <source>
        <dbReference type="ARBA" id="ARBA00008887"/>
    </source>
</evidence>
<dbReference type="EMBL" id="MCFG01000318">
    <property type="protein sequence ID" value="ORX76106.1"/>
    <property type="molecule type" value="Genomic_DNA"/>
</dbReference>
<dbReference type="GO" id="GO:0005524">
    <property type="term" value="F:ATP binding"/>
    <property type="evidence" value="ECO:0007669"/>
    <property type="project" value="UniProtKB-KW"/>
</dbReference>
<dbReference type="Pfam" id="PF17852">
    <property type="entry name" value="Dynein_AAA_lid"/>
    <property type="match status" value="1"/>
</dbReference>
<dbReference type="GO" id="GO:0031514">
    <property type="term" value="C:motile cilium"/>
    <property type="evidence" value="ECO:0007669"/>
    <property type="project" value="UniProtKB-SubCell"/>
</dbReference>
<feature type="domain" description="Dynein heavy chain AAA lid" evidence="27">
    <location>
        <begin position="3866"/>
        <end position="4004"/>
    </location>
</feature>
<dbReference type="InterPro" id="IPR004273">
    <property type="entry name" value="Dynein_heavy_D6_P-loop"/>
</dbReference>
<evidence type="ECO:0000259" key="28">
    <source>
        <dbReference type="Pfam" id="PF18199"/>
    </source>
</evidence>
<feature type="domain" description="Dynein heavy chain C-terminal" evidence="28">
    <location>
        <begin position="4012"/>
        <end position="4313"/>
    </location>
</feature>
<evidence type="ECO:0000259" key="22">
    <source>
        <dbReference type="Pfam" id="PF12777"/>
    </source>
</evidence>
<feature type="domain" description="Dynein heavy chain region D6 P-loop" evidence="19">
    <location>
        <begin position="3721"/>
        <end position="3834"/>
    </location>
</feature>
<organism evidence="29 30">
    <name type="scientific">Anaeromyces robustus</name>
    <dbReference type="NCBI Taxonomy" id="1754192"/>
    <lineage>
        <taxon>Eukaryota</taxon>
        <taxon>Fungi</taxon>
        <taxon>Fungi incertae sedis</taxon>
        <taxon>Chytridiomycota</taxon>
        <taxon>Chytridiomycota incertae sedis</taxon>
        <taxon>Neocallimastigomycetes</taxon>
        <taxon>Neocallimastigales</taxon>
        <taxon>Neocallimastigaceae</taxon>
        <taxon>Anaeromyces</taxon>
    </lineage>
</organism>
<dbReference type="Gene3D" id="1.20.920.20">
    <property type="match status" value="1"/>
</dbReference>
<dbReference type="Pfam" id="PF12777">
    <property type="entry name" value="MT"/>
    <property type="match status" value="1"/>
</dbReference>
<dbReference type="GO" id="GO:0005858">
    <property type="term" value="C:axonemal dynein complex"/>
    <property type="evidence" value="ECO:0007669"/>
    <property type="project" value="UniProtKB-ARBA"/>
</dbReference>
<evidence type="ECO:0000256" key="5">
    <source>
        <dbReference type="ARBA" id="ARBA00022490"/>
    </source>
</evidence>
<dbReference type="FunFam" id="3.10.490.20:FF:000001">
    <property type="entry name" value="dynein heavy chain 7, axonemal"/>
    <property type="match status" value="1"/>
</dbReference>
<dbReference type="Proteomes" id="UP000193944">
    <property type="component" value="Unassembled WGS sequence"/>
</dbReference>
<comment type="subcellular location">
    <subcellularLocation>
        <location evidence="1">Cell projection</location>
        <location evidence="1">Cilium</location>
        <location evidence="1">Flagellum</location>
    </subcellularLocation>
    <subcellularLocation>
        <location evidence="2">Cytoplasm</location>
        <location evidence="2">Cytoskeleton</location>
        <location evidence="2">Cilium axoneme</location>
    </subcellularLocation>
</comment>
<evidence type="ECO:0000259" key="27">
    <source>
        <dbReference type="Pfam" id="PF18198"/>
    </source>
</evidence>
<dbReference type="FunFam" id="1.20.1270.280:FF:000001">
    <property type="entry name" value="dynein heavy chain 7, axonemal"/>
    <property type="match status" value="1"/>
</dbReference>
<dbReference type="Gene3D" id="1.20.920.30">
    <property type="match status" value="1"/>
</dbReference>
<dbReference type="Gene3D" id="1.10.8.710">
    <property type="match status" value="1"/>
</dbReference>
<dbReference type="Gene3D" id="1.10.472.130">
    <property type="match status" value="1"/>
</dbReference>
<dbReference type="Pfam" id="PF12781">
    <property type="entry name" value="AAA_9"/>
    <property type="match status" value="1"/>
</dbReference>
<protein>
    <recommendedName>
        <fullName evidence="31">Dynein heavy chain, cytosolic</fullName>
    </recommendedName>
</protein>
<evidence type="ECO:0000256" key="16">
    <source>
        <dbReference type="ARBA" id="ARBA00023273"/>
    </source>
</evidence>
<dbReference type="FunFam" id="3.40.50.300:FF:000153">
    <property type="entry name" value="Dynein axonemal heavy chain 1"/>
    <property type="match status" value="1"/>
</dbReference>
<evidence type="ECO:0000259" key="19">
    <source>
        <dbReference type="Pfam" id="PF03028"/>
    </source>
</evidence>
<dbReference type="InterPro" id="IPR027417">
    <property type="entry name" value="P-loop_NTPase"/>
</dbReference>
<keyword evidence="10" id="KW-0282">Flagellum</keyword>
<evidence type="ECO:0000259" key="26">
    <source>
        <dbReference type="Pfam" id="PF17857"/>
    </source>
</evidence>
<evidence type="ECO:0000256" key="12">
    <source>
        <dbReference type="ARBA" id="ARBA00023054"/>
    </source>
</evidence>
<dbReference type="FunFam" id="1.10.8.710:FF:000004">
    <property type="entry name" value="Dynein axonemal heavy chain 6"/>
    <property type="match status" value="1"/>
</dbReference>
<keyword evidence="12 17" id="KW-0175">Coiled coil</keyword>
<dbReference type="FunFam" id="1.20.140.100:FF:000004">
    <property type="entry name" value="Dynein axonemal heavy chain 6"/>
    <property type="match status" value="1"/>
</dbReference>
<dbReference type="Pfam" id="PF12775">
    <property type="entry name" value="AAA_7"/>
    <property type="match status" value="1"/>
</dbReference>
<dbReference type="FunFam" id="1.20.920.20:FF:000006">
    <property type="entry name" value="Dynein, axonemal, heavy chain 6"/>
    <property type="match status" value="1"/>
</dbReference>
<keyword evidence="30" id="KW-1185">Reference proteome</keyword>
<evidence type="ECO:0000256" key="6">
    <source>
        <dbReference type="ARBA" id="ARBA00022701"/>
    </source>
</evidence>
<evidence type="ECO:0000256" key="9">
    <source>
        <dbReference type="ARBA" id="ARBA00022840"/>
    </source>
</evidence>
<dbReference type="Gene3D" id="1.10.287.2620">
    <property type="match status" value="1"/>
</dbReference>
<dbReference type="Gene3D" id="1.10.8.720">
    <property type="entry name" value="Region D6 of dynein motor"/>
    <property type="match status" value="1"/>
</dbReference>
<dbReference type="SUPFAM" id="SSF52540">
    <property type="entry name" value="P-loop containing nucleoside triphosphate hydrolases"/>
    <property type="match status" value="4"/>
</dbReference>
<evidence type="ECO:0000256" key="1">
    <source>
        <dbReference type="ARBA" id="ARBA00004230"/>
    </source>
</evidence>
<dbReference type="GO" id="GO:0045505">
    <property type="term" value="F:dynein intermediate chain binding"/>
    <property type="evidence" value="ECO:0007669"/>
    <property type="project" value="InterPro"/>
</dbReference>
<dbReference type="Gene3D" id="6.10.140.1060">
    <property type="match status" value="1"/>
</dbReference>
<dbReference type="FunFam" id="3.40.50.300:FF:000044">
    <property type="entry name" value="Dynein heavy chain 5, axonemal"/>
    <property type="match status" value="1"/>
</dbReference>
<keyword evidence="15" id="KW-0206">Cytoskeleton</keyword>
<reference evidence="29 30" key="2">
    <citation type="submission" date="2016-08" db="EMBL/GenBank/DDBJ databases">
        <title>Pervasive Adenine N6-methylation of Active Genes in Fungi.</title>
        <authorList>
            <consortium name="DOE Joint Genome Institute"/>
            <person name="Mondo S.J."/>
            <person name="Dannebaum R.O."/>
            <person name="Kuo R.C."/>
            <person name="Labutti K."/>
            <person name="Haridas S."/>
            <person name="Kuo A."/>
            <person name="Salamov A."/>
            <person name="Ahrendt S.R."/>
            <person name="Lipzen A."/>
            <person name="Sullivan W."/>
            <person name="Andreopoulos W.B."/>
            <person name="Clum A."/>
            <person name="Lindquist E."/>
            <person name="Daum C."/>
            <person name="Ramamoorthy G.K."/>
            <person name="Gryganskyi A."/>
            <person name="Culley D."/>
            <person name="Magnuson J.K."/>
            <person name="James T.Y."/>
            <person name="O'Malley M.A."/>
            <person name="Stajich J.E."/>
            <person name="Spatafora J.W."/>
            <person name="Visel A."/>
            <person name="Grigoriev I.V."/>
        </authorList>
    </citation>
    <scope>NUCLEOTIDE SEQUENCE [LARGE SCALE GENOMIC DNA]</scope>
    <source>
        <strain evidence="29 30">S4</strain>
    </source>
</reference>
<dbReference type="InterPro" id="IPR035699">
    <property type="entry name" value="AAA_6"/>
</dbReference>
<evidence type="ECO:0008006" key="31">
    <source>
        <dbReference type="Google" id="ProtNLM"/>
    </source>
</evidence>
<evidence type="ECO:0000256" key="10">
    <source>
        <dbReference type="ARBA" id="ARBA00022846"/>
    </source>
</evidence>
<dbReference type="InterPro" id="IPR043160">
    <property type="entry name" value="Dynein_C_barrel"/>
</dbReference>
<gene>
    <name evidence="29" type="ORF">BCR32DRAFT_296462</name>
</gene>
<dbReference type="Gene3D" id="1.20.58.1120">
    <property type="match status" value="1"/>
</dbReference>
<dbReference type="Pfam" id="PF08393">
    <property type="entry name" value="DHC_N2"/>
    <property type="match status" value="1"/>
</dbReference>
<dbReference type="InterPro" id="IPR043157">
    <property type="entry name" value="Dynein_AAA1S"/>
</dbReference>